<feature type="region of interest" description="Disordered" evidence="1">
    <location>
        <begin position="1"/>
        <end position="31"/>
    </location>
</feature>
<dbReference type="GeneID" id="70136241"/>
<dbReference type="EMBL" id="JAGPXC010000004">
    <property type="protein sequence ID" value="KAH6654553.1"/>
    <property type="molecule type" value="Genomic_DNA"/>
</dbReference>
<protein>
    <submittedName>
        <fullName evidence="2">Uncharacterized protein</fullName>
    </submittedName>
</protein>
<name>A0A9P8ULU3_9PEZI</name>
<organism evidence="2 3">
    <name type="scientific">Truncatella angustata</name>
    <dbReference type="NCBI Taxonomy" id="152316"/>
    <lineage>
        <taxon>Eukaryota</taxon>
        <taxon>Fungi</taxon>
        <taxon>Dikarya</taxon>
        <taxon>Ascomycota</taxon>
        <taxon>Pezizomycotina</taxon>
        <taxon>Sordariomycetes</taxon>
        <taxon>Xylariomycetidae</taxon>
        <taxon>Amphisphaeriales</taxon>
        <taxon>Sporocadaceae</taxon>
        <taxon>Truncatella</taxon>
    </lineage>
</organism>
<dbReference type="AlphaFoldDB" id="A0A9P8ULU3"/>
<feature type="compositionally biased region" description="Pro residues" evidence="1">
    <location>
        <begin position="103"/>
        <end position="133"/>
    </location>
</feature>
<evidence type="ECO:0000313" key="2">
    <source>
        <dbReference type="EMBL" id="KAH6654553.1"/>
    </source>
</evidence>
<proteinExistence type="predicted"/>
<sequence>MSPSNKTTHRGAEQPTVASNPRHETTTLPNFTFGFSSASAFDFHILPSPTRLPPVVRREDATIGTRPEPALQWESDLEYCIEAGTVGELDAERGCACRSSTTPPSPPRVPAHTLYPPPSPPCGLTPPSPPSSPPHTKINGATFSPPPLPLPPLLAGRRALMASRKF</sequence>
<reference evidence="2" key="1">
    <citation type="journal article" date="2021" name="Nat. Commun.">
        <title>Genetic determinants of endophytism in the Arabidopsis root mycobiome.</title>
        <authorList>
            <person name="Mesny F."/>
            <person name="Miyauchi S."/>
            <person name="Thiergart T."/>
            <person name="Pickel B."/>
            <person name="Atanasova L."/>
            <person name="Karlsson M."/>
            <person name="Huettel B."/>
            <person name="Barry K.W."/>
            <person name="Haridas S."/>
            <person name="Chen C."/>
            <person name="Bauer D."/>
            <person name="Andreopoulos W."/>
            <person name="Pangilinan J."/>
            <person name="LaButti K."/>
            <person name="Riley R."/>
            <person name="Lipzen A."/>
            <person name="Clum A."/>
            <person name="Drula E."/>
            <person name="Henrissat B."/>
            <person name="Kohler A."/>
            <person name="Grigoriev I.V."/>
            <person name="Martin F.M."/>
            <person name="Hacquard S."/>
        </authorList>
    </citation>
    <scope>NUCLEOTIDE SEQUENCE</scope>
    <source>
        <strain evidence="2">MPI-SDFR-AT-0073</strain>
    </source>
</reference>
<dbReference type="RefSeq" id="XP_045958823.1">
    <property type="nucleotide sequence ID" value="XM_046107350.1"/>
</dbReference>
<evidence type="ECO:0000313" key="3">
    <source>
        <dbReference type="Proteomes" id="UP000758603"/>
    </source>
</evidence>
<gene>
    <name evidence="2" type="ORF">BKA67DRAFT_658843</name>
</gene>
<dbReference type="Proteomes" id="UP000758603">
    <property type="component" value="Unassembled WGS sequence"/>
</dbReference>
<keyword evidence="3" id="KW-1185">Reference proteome</keyword>
<feature type="region of interest" description="Disordered" evidence="1">
    <location>
        <begin position="95"/>
        <end position="152"/>
    </location>
</feature>
<accession>A0A9P8ULU3</accession>
<evidence type="ECO:0000256" key="1">
    <source>
        <dbReference type="SAM" id="MobiDB-lite"/>
    </source>
</evidence>
<comment type="caution">
    <text evidence="2">The sequence shown here is derived from an EMBL/GenBank/DDBJ whole genome shotgun (WGS) entry which is preliminary data.</text>
</comment>
<feature type="region of interest" description="Disordered" evidence="1">
    <location>
        <begin position="46"/>
        <end position="69"/>
    </location>
</feature>